<name>E8V318_TERSS</name>
<dbReference type="Proteomes" id="UP000006844">
    <property type="component" value="Chromosome"/>
</dbReference>
<keyword evidence="4" id="KW-1185">Reference proteome</keyword>
<dbReference type="EMBL" id="CP002467">
    <property type="protein sequence ID" value="ADV81293.1"/>
    <property type="molecule type" value="Genomic_DNA"/>
</dbReference>
<dbReference type="KEGG" id="tsa:AciPR4_0458"/>
<reference evidence="3 4" key="1">
    <citation type="journal article" date="2012" name="Stand. Genomic Sci.">
        <title>Complete genome sequence of Terriglobus saanensis type strain SP1PR4(T), an Acidobacteria from tundra soil.</title>
        <authorList>
            <person name="Rawat S.R."/>
            <person name="Mannisto M.K."/>
            <person name="Starovoytov V."/>
            <person name="Goodwin L."/>
            <person name="Nolan M."/>
            <person name="Hauser L."/>
            <person name="Land M."/>
            <person name="Davenport K.W."/>
            <person name="Woyke T."/>
            <person name="Haggblom M.M."/>
        </authorList>
    </citation>
    <scope>NUCLEOTIDE SEQUENCE</scope>
    <source>
        <strain evidence="4">ATCC BAA-1853 / DSM 23119 / SP1PR4</strain>
    </source>
</reference>
<dbReference type="InterPro" id="IPR023210">
    <property type="entry name" value="NADP_OxRdtase_dom"/>
</dbReference>
<dbReference type="Pfam" id="PF00248">
    <property type="entry name" value="Aldo_ket_red"/>
    <property type="match status" value="1"/>
</dbReference>
<dbReference type="eggNOG" id="COG0667">
    <property type="taxonomic scope" value="Bacteria"/>
</dbReference>
<feature type="domain" description="NADP-dependent oxidoreductase" evidence="2">
    <location>
        <begin position="14"/>
        <end position="313"/>
    </location>
</feature>
<sequence length="315" mass="34392">MLNLGTTKLEIAPLALGGNVFGWTADEAASFAVLDAFIDRGYNLIDTADVYSRWFPGHVGGESETILGKWFAQGGGRRTKVVLATKVGMEMGEGKKGLSARYIRSSVEDSLRRLQTEYIDLYQSHTDDAQTPLEETLQVYDELVNSGKVRYIGASNYKGSRLRQAIETSRHEDLVAYKTLQPNYNLHTRAEYENDLAPVVAEYKLAVLPYFALGSGFLTGKYKTKEDAAGAKREGMVGKYFDARGEKILSALAAVSKESGEAQASIALAWLLTRPNIAAPIASATSVKQLEALVRGAEMKLSAEQVKTLDEASAY</sequence>
<dbReference type="GO" id="GO:0016491">
    <property type="term" value="F:oxidoreductase activity"/>
    <property type="evidence" value="ECO:0007669"/>
    <property type="project" value="UniProtKB-KW"/>
</dbReference>
<dbReference type="SUPFAM" id="SSF51430">
    <property type="entry name" value="NAD(P)-linked oxidoreductase"/>
    <property type="match status" value="1"/>
</dbReference>
<dbReference type="InterPro" id="IPR036812">
    <property type="entry name" value="NAD(P)_OxRdtase_dom_sf"/>
</dbReference>
<dbReference type="PANTHER" id="PTHR43364">
    <property type="entry name" value="NADH-SPECIFIC METHYLGLYOXAL REDUCTASE-RELATED"/>
    <property type="match status" value="1"/>
</dbReference>
<evidence type="ECO:0000313" key="4">
    <source>
        <dbReference type="Proteomes" id="UP000006844"/>
    </source>
</evidence>
<gene>
    <name evidence="3" type="ordered locus">AciPR4_0458</name>
</gene>
<keyword evidence="1" id="KW-0560">Oxidoreductase</keyword>
<dbReference type="HOGENOM" id="CLU_023205_2_0_0"/>
<dbReference type="FunFam" id="3.20.20.100:FF:000004">
    <property type="entry name" value="Oxidoreductase, aldo/keto reductase"/>
    <property type="match status" value="1"/>
</dbReference>
<dbReference type="Gene3D" id="3.20.20.100">
    <property type="entry name" value="NADP-dependent oxidoreductase domain"/>
    <property type="match status" value="1"/>
</dbReference>
<proteinExistence type="predicted"/>
<accession>E8V318</accession>
<evidence type="ECO:0000259" key="2">
    <source>
        <dbReference type="Pfam" id="PF00248"/>
    </source>
</evidence>
<dbReference type="OrthoDB" id="9773828at2"/>
<dbReference type="GO" id="GO:0005829">
    <property type="term" value="C:cytosol"/>
    <property type="evidence" value="ECO:0007669"/>
    <property type="project" value="TreeGrafter"/>
</dbReference>
<dbReference type="RefSeq" id="WP_013567026.1">
    <property type="nucleotide sequence ID" value="NC_014963.1"/>
</dbReference>
<dbReference type="CDD" id="cd19081">
    <property type="entry name" value="AKR_AKR9C1"/>
    <property type="match status" value="1"/>
</dbReference>
<dbReference type="PANTHER" id="PTHR43364:SF6">
    <property type="entry name" value="OXIDOREDUCTASE-RELATED"/>
    <property type="match status" value="1"/>
</dbReference>
<protein>
    <submittedName>
        <fullName evidence="3">Aldo/keto reductase</fullName>
    </submittedName>
</protein>
<dbReference type="InterPro" id="IPR050523">
    <property type="entry name" value="AKR_Detox_Biosynth"/>
</dbReference>
<evidence type="ECO:0000313" key="3">
    <source>
        <dbReference type="EMBL" id="ADV81293.1"/>
    </source>
</evidence>
<dbReference type="AlphaFoldDB" id="E8V318"/>
<organism evidence="3 4">
    <name type="scientific">Terriglobus saanensis (strain ATCC BAA-1853 / DSM 23119 / SP1PR4)</name>
    <dbReference type="NCBI Taxonomy" id="401053"/>
    <lineage>
        <taxon>Bacteria</taxon>
        <taxon>Pseudomonadati</taxon>
        <taxon>Acidobacteriota</taxon>
        <taxon>Terriglobia</taxon>
        <taxon>Terriglobales</taxon>
        <taxon>Acidobacteriaceae</taxon>
        <taxon>Terriglobus</taxon>
    </lineage>
</organism>
<evidence type="ECO:0000256" key="1">
    <source>
        <dbReference type="ARBA" id="ARBA00023002"/>
    </source>
</evidence>
<dbReference type="STRING" id="401053.AciPR4_0458"/>